<dbReference type="EMBL" id="JAFLQW010000066">
    <property type="protein sequence ID" value="MBO0348045.1"/>
    <property type="molecule type" value="Genomic_DNA"/>
</dbReference>
<gene>
    <name evidence="2" type="ORF">J0895_02785</name>
</gene>
<keyword evidence="3" id="KW-1185">Reference proteome</keyword>
<dbReference type="RefSeq" id="WP_207086613.1">
    <property type="nucleotide sequence ID" value="NZ_JAFLQW010000066.1"/>
</dbReference>
<evidence type="ECO:0000313" key="2">
    <source>
        <dbReference type="EMBL" id="MBO0348045.1"/>
    </source>
</evidence>
<evidence type="ECO:0000256" key="1">
    <source>
        <dbReference type="SAM" id="MobiDB-lite"/>
    </source>
</evidence>
<organism evidence="2 3">
    <name type="scientific">Phormidium pseudopriestleyi FRX01</name>
    <dbReference type="NCBI Taxonomy" id="1759528"/>
    <lineage>
        <taxon>Bacteria</taxon>
        <taxon>Bacillati</taxon>
        <taxon>Cyanobacteriota</taxon>
        <taxon>Cyanophyceae</taxon>
        <taxon>Oscillatoriophycideae</taxon>
        <taxon>Oscillatoriales</taxon>
        <taxon>Oscillatoriaceae</taxon>
        <taxon>Phormidium</taxon>
    </lineage>
</organism>
<sequence length="53" mass="5829">MLDRTVFERALTVRSHLEPRLAANDGTPGEFGVLPGDREPTPLTSSLNHAQTR</sequence>
<accession>A0ABS3FLS0</accession>
<evidence type="ECO:0000313" key="3">
    <source>
        <dbReference type="Proteomes" id="UP000664844"/>
    </source>
</evidence>
<feature type="compositionally biased region" description="Polar residues" evidence="1">
    <location>
        <begin position="42"/>
        <end position="53"/>
    </location>
</feature>
<reference evidence="2 3" key="1">
    <citation type="submission" date="2021-03" db="EMBL/GenBank/DDBJ databases">
        <title>Metabolic Capacity of the Antarctic Cyanobacterium Phormidium pseudopriestleyi that Sustains Oxygenic Photosynthesis in the Presence of Hydrogen Sulfide.</title>
        <authorList>
            <person name="Lumian J.E."/>
            <person name="Jungblut A.D."/>
            <person name="Dillon M.L."/>
            <person name="Hawes I."/>
            <person name="Doran P.T."/>
            <person name="Mackey T.J."/>
            <person name="Dick G.J."/>
            <person name="Grettenberger C.L."/>
            <person name="Sumner D.Y."/>
        </authorList>
    </citation>
    <scope>NUCLEOTIDE SEQUENCE [LARGE SCALE GENOMIC DNA]</scope>
    <source>
        <strain evidence="2 3">FRX01</strain>
    </source>
</reference>
<feature type="region of interest" description="Disordered" evidence="1">
    <location>
        <begin position="21"/>
        <end position="53"/>
    </location>
</feature>
<name>A0ABS3FLS0_9CYAN</name>
<protein>
    <submittedName>
        <fullName evidence="2">Uncharacterized protein</fullName>
    </submittedName>
</protein>
<dbReference type="Proteomes" id="UP000664844">
    <property type="component" value="Unassembled WGS sequence"/>
</dbReference>
<comment type="caution">
    <text evidence="2">The sequence shown here is derived from an EMBL/GenBank/DDBJ whole genome shotgun (WGS) entry which is preliminary data.</text>
</comment>
<proteinExistence type="predicted"/>